<evidence type="ECO:0000256" key="2">
    <source>
        <dbReference type="SAM" id="Phobius"/>
    </source>
</evidence>
<feature type="compositionally biased region" description="Gly residues" evidence="1">
    <location>
        <begin position="150"/>
        <end position="174"/>
    </location>
</feature>
<evidence type="ECO:0000313" key="3">
    <source>
        <dbReference type="EMBL" id="HJC23454.1"/>
    </source>
</evidence>
<feature type="region of interest" description="Disordered" evidence="1">
    <location>
        <begin position="73"/>
        <end position="219"/>
    </location>
</feature>
<keyword evidence="2" id="KW-1133">Transmembrane helix</keyword>
<gene>
    <name evidence="3" type="ORF">H9761_07090</name>
</gene>
<dbReference type="AlphaFoldDB" id="A0A9D2NFI2"/>
<feature type="transmembrane region" description="Helical" evidence="2">
    <location>
        <begin position="254"/>
        <end position="287"/>
    </location>
</feature>
<feature type="compositionally biased region" description="Gly residues" evidence="1">
    <location>
        <begin position="186"/>
        <end position="196"/>
    </location>
</feature>
<proteinExistence type="predicted"/>
<keyword evidence="2" id="KW-0472">Membrane</keyword>
<feature type="compositionally biased region" description="Gly residues" evidence="1">
    <location>
        <begin position="204"/>
        <end position="215"/>
    </location>
</feature>
<feature type="transmembrane region" description="Helical" evidence="2">
    <location>
        <begin position="299"/>
        <end position="323"/>
    </location>
</feature>
<feature type="transmembrane region" description="Helical" evidence="2">
    <location>
        <begin position="229"/>
        <end position="248"/>
    </location>
</feature>
<dbReference type="EMBL" id="DWWS01000024">
    <property type="protein sequence ID" value="HJC23454.1"/>
    <property type="molecule type" value="Genomic_DNA"/>
</dbReference>
<evidence type="ECO:0000313" key="4">
    <source>
        <dbReference type="Proteomes" id="UP000823891"/>
    </source>
</evidence>
<reference evidence="3" key="1">
    <citation type="journal article" date="2021" name="PeerJ">
        <title>Extensive microbial diversity within the chicken gut microbiome revealed by metagenomics and culture.</title>
        <authorList>
            <person name="Gilroy R."/>
            <person name="Ravi A."/>
            <person name="Getino M."/>
            <person name="Pursley I."/>
            <person name="Horton D.L."/>
            <person name="Alikhan N.F."/>
            <person name="Baker D."/>
            <person name="Gharbi K."/>
            <person name="Hall N."/>
            <person name="Watson M."/>
            <person name="Adriaenssens E.M."/>
            <person name="Foster-Nyarko E."/>
            <person name="Jarju S."/>
            <person name="Secka A."/>
            <person name="Antonio M."/>
            <person name="Oren A."/>
            <person name="Chaudhuri R.R."/>
            <person name="La Ragione R."/>
            <person name="Hildebrand F."/>
            <person name="Pallen M.J."/>
        </authorList>
    </citation>
    <scope>NUCLEOTIDE SEQUENCE</scope>
    <source>
        <strain evidence="3">USAMLcec2-132</strain>
    </source>
</reference>
<dbReference type="Proteomes" id="UP000823891">
    <property type="component" value="Unassembled WGS sequence"/>
</dbReference>
<protein>
    <recommendedName>
        <fullName evidence="5">DUF1700 domain-containing protein</fullName>
    </recommendedName>
</protein>
<organism evidence="3 4">
    <name type="scientific">Candidatus Eisenbergiella merdavium</name>
    <dbReference type="NCBI Taxonomy" id="2838551"/>
    <lineage>
        <taxon>Bacteria</taxon>
        <taxon>Bacillati</taxon>
        <taxon>Bacillota</taxon>
        <taxon>Clostridia</taxon>
        <taxon>Lachnospirales</taxon>
        <taxon>Lachnospiraceae</taxon>
        <taxon>Eisenbergiella</taxon>
    </lineage>
</organism>
<sequence length="345" mass="35705">MNREEFMERLEELLEDVPQTEKADALQYYNDYLDDAGKENENAALAVLGSPESIADSIRIGLQDGEEFGEFTESGFRMDGEEKREPVPVSGWTQTAEEKGEKAGDFQADGNGPAGFGAGSAQAGYAWTGGSRPGGPTGSPRPGNPSQGGPWTGGSRPGGQQTGGSWNGQRGGQGPYNQGPYNQGPSGQGYGQGGGPNPYAYRPGGNGPAGSGMYGQGPVQPRRRSAGEIFLLILAAIFLLPILVPLGLGAVIVAFTFLVCVVVFFACLVVAGICVLVVGGALISFAVANLAAVPSSAVCILGGGLVCVGLGLLLTLLMVWLAAKTVPALCRSFVSLCSLPFRRKK</sequence>
<evidence type="ECO:0008006" key="5">
    <source>
        <dbReference type="Google" id="ProtNLM"/>
    </source>
</evidence>
<keyword evidence="2" id="KW-0812">Transmembrane</keyword>
<feature type="compositionally biased region" description="Basic and acidic residues" evidence="1">
    <location>
        <begin position="76"/>
        <end position="86"/>
    </location>
</feature>
<name>A0A9D2NFI2_9FIRM</name>
<comment type="caution">
    <text evidence="3">The sequence shown here is derived from an EMBL/GenBank/DDBJ whole genome shotgun (WGS) entry which is preliminary data.</text>
</comment>
<evidence type="ECO:0000256" key="1">
    <source>
        <dbReference type="SAM" id="MobiDB-lite"/>
    </source>
</evidence>
<dbReference type="Pfam" id="PF22564">
    <property type="entry name" value="HAAS"/>
    <property type="match status" value="1"/>
</dbReference>
<reference evidence="3" key="2">
    <citation type="submission" date="2021-04" db="EMBL/GenBank/DDBJ databases">
        <authorList>
            <person name="Gilroy R."/>
        </authorList>
    </citation>
    <scope>NUCLEOTIDE SEQUENCE</scope>
    <source>
        <strain evidence="3">USAMLcec2-132</strain>
    </source>
</reference>
<accession>A0A9D2NFI2</accession>